<dbReference type="GO" id="GO:0016020">
    <property type="term" value="C:membrane"/>
    <property type="evidence" value="ECO:0007669"/>
    <property type="project" value="UniProtKB-SubCell"/>
</dbReference>
<keyword evidence="8" id="KW-1185">Reference proteome</keyword>
<protein>
    <submittedName>
        <fullName evidence="7">GtrA family protein</fullName>
    </submittedName>
</protein>
<keyword evidence="2 5" id="KW-0812">Transmembrane</keyword>
<evidence type="ECO:0000259" key="6">
    <source>
        <dbReference type="Pfam" id="PF04138"/>
    </source>
</evidence>
<dbReference type="AlphaFoldDB" id="A0A4Y9EMD8"/>
<dbReference type="InterPro" id="IPR007267">
    <property type="entry name" value="GtrA_DPMS_TM"/>
</dbReference>
<evidence type="ECO:0000256" key="4">
    <source>
        <dbReference type="ARBA" id="ARBA00023136"/>
    </source>
</evidence>
<evidence type="ECO:0000313" key="7">
    <source>
        <dbReference type="EMBL" id="TFU03178.1"/>
    </source>
</evidence>
<reference evidence="7 8" key="1">
    <citation type="submission" date="2019-02" db="EMBL/GenBank/DDBJ databases">
        <title>Polymorphobacter sp. isolated from the lake at the Tibet of China.</title>
        <authorList>
            <person name="Li A."/>
        </authorList>
    </citation>
    <scope>NUCLEOTIDE SEQUENCE [LARGE SCALE GENOMIC DNA]</scope>
    <source>
        <strain evidence="7 8">DJ1R-1</strain>
    </source>
</reference>
<accession>A0A4Y9EMD8</accession>
<gene>
    <name evidence="7" type="ORF">EUV02_08260</name>
</gene>
<evidence type="ECO:0000256" key="5">
    <source>
        <dbReference type="SAM" id="Phobius"/>
    </source>
</evidence>
<sequence>MSKQFASFIVTGGIAAGVNLASRWGLNWFMRFEFAVALGYLAGMTTAFVLARRFVFDGSGGSWIGEYGRFAMVNVMSFLVVLGVSVGLADYAFPAMNMTWHPHDVAHLSGVLSPIVLSFYAHKHFSFARRN</sequence>
<dbReference type="Proteomes" id="UP000297737">
    <property type="component" value="Unassembled WGS sequence"/>
</dbReference>
<keyword evidence="4 5" id="KW-0472">Membrane</keyword>
<evidence type="ECO:0000313" key="8">
    <source>
        <dbReference type="Proteomes" id="UP000297737"/>
    </source>
</evidence>
<dbReference type="RefSeq" id="WP_135245770.1">
    <property type="nucleotide sequence ID" value="NZ_SIHO01000002.1"/>
</dbReference>
<comment type="caution">
    <text evidence="7">The sequence shown here is derived from an EMBL/GenBank/DDBJ whole genome shotgun (WGS) entry which is preliminary data.</text>
</comment>
<dbReference type="OrthoDB" id="7060875at2"/>
<evidence type="ECO:0000256" key="1">
    <source>
        <dbReference type="ARBA" id="ARBA00004141"/>
    </source>
</evidence>
<dbReference type="Pfam" id="PF04138">
    <property type="entry name" value="GtrA_DPMS_TM"/>
    <property type="match status" value="1"/>
</dbReference>
<dbReference type="GO" id="GO:0000271">
    <property type="term" value="P:polysaccharide biosynthetic process"/>
    <property type="evidence" value="ECO:0007669"/>
    <property type="project" value="InterPro"/>
</dbReference>
<keyword evidence="3 5" id="KW-1133">Transmembrane helix</keyword>
<comment type="subcellular location">
    <subcellularLocation>
        <location evidence="1">Membrane</location>
        <topology evidence="1">Multi-pass membrane protein</topology>
    </subcellularLocation>
</comment>
<name>A0A4Y9EMD8_9SPHN</name>
<feature type="domain" description="GtrA/DPMS transmembrane" evidence="6">
    <location>
        <begin position="8"/>
        <end position="127"/>
    </location>
</feature>
<evidence type="ECO:0000256" key="3">
    <source>
        <dbReference type="ARBA" id="ARBA00022989"/>
    </source>
</evidence>
<dbReference type="EMBL" id="SIHO01000002">
    <property type="protein sequence ID" value="TFU03178.1"/>
    <property type="molecule type" value="Genomic_DNA"/>
</dbReference>
<feature type="transmembrane region" description="Helical" evidence="5">
    <location>
        <begin position="31"/>
        <end position="51"/>
    </location>
</feature>
<feature type="transmembrane region" description="Helical" evidence="5">
    <location>
        <begin position="71"/>
        <end position="93"/>
    </location>
</feature>
<evidence type="ECO:0000256" key="2">
    <source>
        <dbReference type="ARBA" id="ARBA00022692"/>
    </source>
</evidence>
<proteinExistence type="predicted"/>
<organism evidence="7 8">
    <name type="scientific">Glacieibacterium arshaanense</name>
    <dbReference type="NCBI Taxonomy" id="2511025"/>
    <lineage>
        <taxon>Bacteria</taxon>
        <taxon>Pseudomonadati</taxon>
        <taxon>Pseudomonadota</taxon>
        <taxon>Alphaproteobacteria</taxon>
        <taxon>Sphingomonadales</taxon>
        <taxon>Sphingosinicellaceae</taxon>
        <taxon>Glacieibacterium</taxon>
    </lineage>
</organism>